<dbReference type="SUPFAM" id="SSF54373">
    <property type="entry name" value="FAD-linked reductases, C-terminal domain"/>
    <property type="match status" value="1"/>
</dbReference>
<dbReference type="Gene3D" id="1.20.1440.240">
    <property type="match status" value="1"/>
</dbReference>
<dbReference type="Pfam" id="PF01593">
    <property type="entry name" value="Amino_oxidase"/>
    <property type="match status" value="1"/>
</dbReference>
<organism evidence="2 3">
    <name type="scientific">Krasilnikovia cinnamomea</name>
    <dbReference type="NCBI Taxonomy" id="349313"/>
    <lineage>
        <taxon>Bacteria</taxon>
        <taxon>Bacillati</taxon>
        <taxon>Actinomycetota</taxon>
        <taxon>Actinomycetes</taxon>
        <taxon>Micromonosporales</taxon>
        <taxon>Micromonosporaceae</taxon>
        <taxon>Krasilnikovia</taxon>
    </lineage>
</organism>
<dbReference type="AlphaFoldDB" id="A0A4Q7ZQC9"/>
<reference evidence="2 3" key="1">
    <citation type="submission" date="2019-02" db="EMBL/GenBank/DDBJ databases">
        <title>Sequencing the genomes of 1000 actinobacteria strains.</title>
        <authorList>
            <person name="Klenk H.-P."/>
        </authorList>
    </citation>
    <scope>NUCLEOTIDE SEQUENCE [LARGE SCALE GENOMIC DNA]</scope>
    <source>
        <strain evidence="2 3">DSM 45162</strain>
    </source>
</reference>
<comment type="caution">
    <text evidence="2">The sequence shown here is derived from an EMBL/GenBank/DDBJ whole genome shotgun (WGS) entry which is preliminary data.</text>
</comment>
<keyword evidence="3" id="KW-1185">Reference proteome</keyword>
<dbReference type="InterPro" id="IPR002937">
    <property type="entry name" value="Amino_oxidase"/>
</dbReference>
<feature type="domain" description="Amine oxidase" evidence="1">
    <location>
        <begin position="20"/>
        <end position="470"/>
    </location>
</feature>
<evidence type="ECO:0000313" key="3">
    <source>
        <dbReference type="Proteomes" id="UP000292564"/>
    </source>
</evidence>
<dbReference type="SUPFAM" id="SSF51905">
    <property type="entry name" value="FAD/NAD(P)-binding domain"/>
    <property type="match status" value="1"/>
</dbReference>
<gene>
    <name evidence="2" type="ORF">EV385_5224</name>
</gene>
<dbReference type="Gene3D" id="3.50.50.60">
    <property type="entry name" value="FAD/NAD(P)-binding domain"/>
    <property type="match status" value="1"/>
</dbReference>
<dbReference type="GO" id="GO:0009063">
    <property type="term" value="P:amino acid catabolic process"/>
    <property type="evidence" value="ECO:0007669"/>
    <property type="project" value="TreeGrafter"/>
</dbReference>
<evidence type="ECO:0000259" key="1">
    <source>
        <dbReference type="Pfam" id="PF01593"/>
    </source>
</evidence>
<accession>A0A4Q7ZQC9</accession>
<dbReference type="PANTHER" id="PTHR10742">
    <property type="entry name" value="FLAVIN MONOAMINE OXIDASE"/>
    <property type="match status" value="1"/>
</dbReference>
<dbReference type="PANTHER" id="PTHR10742:SF342">
    <property type="entry name" value="AMINE OXIDASE"/>
    <property type="match status" value="1"/>
</dbReference>
<dbReference type="GO" id="GO:0001716">
    <property type="term" value="F:L-amino-acid oxidase activity"/>
    <property type="evidence" value="ECO:0007669"/>
    <property type="project" value="TreeGrafter"/>
</dbReference>
<dbReference type="EMBL" id="SHKY01000001">
    <property type="protein sequence ID" value="RZU53307.1"/>
    <property type="molecule type" value="Genomic_DNA"/>
</dbReference>
<evidence type="ECO:0000313" key="2">
    <source>
        <dbReference type="EMBL" id="RZU53307.1"/>
    </source>
</evidence>
<dbReference type="InterPro" id="IPR050281">
    <property type="entry name" value="Flavin_monoamine_oxidase"/>
</dbReference>
<proteinExistence type="predicted"/>
<dbReference type="Gene3D" id="3.90.660.10">
    <property type="match status" value="1"/>
</dbReference>
<sequence length="495" mass="54009">MASVGDGEYDKRVTVVGAGIAGLVAAYELERLGCTVEVLEASRRIGGRIFTYRFGSDIESPFVELGAMRIPASHRHTMHYIDRLGLSPDLRPFDSLLAEPNAFVHTAGGYQRLSDAARAMVEELRRACEPVSYPDDVLLFGAWLAIIVDAIAPPGQRSALRNDLRHRLLDLAVGIDLRPYRGEQDRMDLHTLFAAHPQLRTGCHEPLRSFLDDILAETSTDLLRIRGGMDRLVHRMARRITGPIVCGREVIGFEVAPERVSMLVREGRHIVTRHSRYALCTVPFSIVRAMRLVGFSPEKLDVINQIRYVPATKVALHCREPFWQKIGIHAGASSSGGRVRQTYYPPVEGDPALGAVLLASYNIDADADVLGRLSAAARYAAVLADLGTMHPELLQPGMVHNATSLAWGQYNWSRGGCAVRWGADAQASEAERAQASRPEHTLFFAGEHCSATPAWIDGAIESAMSAVGQIARRIFDAALPVPAGAALTAVGMAVR</sequence>
<dbReference type="RefSeq" id="WP_165449594.1">
    <property type="nucleotide sequence ID" value="NZ_SHKY01000001.1"/>
</dbReference>
<dbReference type="Proteomes" id="UP000292564">
    <property type="component" value="Unassembled WGS sequence"/>
</dbReference>
<dbReference type="InterPro" id="IPR036188">
    <property type="entry name" value="FAD/NAD-bd_sf"/>
</dbReference>
<protein>
    <submittedName>
        <fullName evidence="2">Monoamine oxidase</fullName>
    </submittedName>
</protein>
<name>A0A4Q7ZQC9_9ACTN</name>